<dbReference type="Pfam" id="PF01172">
    <property type="entry name" value="SBDS_N"/>
    <property type="match status" value="1"/>
</dbReference>
<sequence length="114" mass="12600">MTRGKSNITKVHWKGEADDFVILVESGEAVKAWRKDRSTPMAQVVRGFKIFCTHKQGNQGVLDAASDSLLENEFGTKNQDKVIEQMLEKGTIIETEGAERQGEKNIVDGGKVGH</sequence>
<dbReference type="PANTHER" id="PTHR10927">
    <property type="entry name" value="RIBOSOME MATURATION PROTEIN SBDS"/>
    <property type="match status" value="1"/>
</dbReference>
<dbReference type="AlphaFoldDB" id="A0A6A7BS89"/>
<dbReference type="Proteomes" id="UP000799421">
    <property type="component" value="Unassembled WGS sequence"/>
</dbReference>
<accession>A0A6A7BS89</accession>
<keyword evidence="3" id="KW-1185">Reference proteome</keyword>
<dbReference type="EMBL" id="MU006018">
    <property type="protein sequence ID" value="KAF2858094.1"/>
    <property type="molecule type" value="Genomic_DNA"/>
</dbReference>
<dbReference type="SUPFAM" id="SSF89895">
    <property type="entry name" value="FYSH domain"/>
    <property type="match status" value="1"/>
</dbReference>
<reference evidence="2" key="1">
    <citation type="journal article" date="2020" name="Stud. Mycol.">
        <title>101 Dothideomycetes genomes: a test case for predicting lifestyles and emergence of pathogens.</title>
        <authorList>
            <person name="Haridas S."/>
            <person name="Albert R."/>
            <person name="Binder M."/>
            <person name="Bloem J."/>
            <person name="Labutti K."/>
            <person name="Salamov A."/>
            <person name="Andreopoulos B."/>
            <person name="Baker S."/>
            <person name="Barry K."/>
            <person name="Bills G."/>
            <person name="Bluhm B."/>
            <person name="Cannon C."/>
            <person name="Castanera R."/>
            <person name="Culley D."/>
            <person name="Daum C."/>
            <person name="Ezra D."/>
            <person name="Gonzalez J."/>
            <person name="Henrissat B."/>
            <person name="Kuo A."/>
            <person name="Liang C."/>
            <person name="Lipzen A."/>
            <person name="Lutzoni F."/>
            <person name="Magnuson J."/>
            <person name="Mondo S."/>
            <person name="Nolan M."/>
            <person name="Ohm R."/>
            <person name="Pangilinan J."/>
            <person name="Park H.-J."/>
            <person name="Ramirez L."/>
            <person name="Alfaro M."/>
            <person name="Sun H."/>
            <person name="Tritt A."/>
            <person name="Yoshinaga Y."/>
            <person name="Zwiers L.-H."/>
            <person name="Turgeon B."/>
            <person name="Goodwin S."/>
            <person name="Spatafora J."/>
            <person name="Crous P."/>
            <person name="Grigoriev I."/>
        </authorList>
    </citation>
    <scope>NUCLEOTIDE SEQUENCE</scope>
    <source>
        <strain evidence="2">CBS 480.64</strain>
    </source>
</reference>
<evidence type="ECO:0000259" key="1">
    <source>
        <dbReference type="Pfam" id="PF01172"/>
    </source>
</evidence>
<feature type="non-terminal residue" evidence="2">
    <location>
        <position position="1"/>
    </location>
</feature>
<organism evidence="2 3">
    <name type="scientific">Piedraia hortae CBS 480.64</name>
    <dbReference type="NCBI Taxonomy" id="1314780"/>
    <lineage>
        <taxon>Eukaryota</taxon>
        <taxon>Fungi</taxon>
        <taxon>Dikarya</taxon>
        <taxon>Ascomycota</taxon>
        <taxon>Pezizomycotina</taxon>
        <taxon>Dothideomycetes</taxon>
        <taxon>Dothideomycetidae</taxon>
        <taxon>Capnodiales</taxon>
        <taxon>Piedraiaceae</taxon>
        <taxon>Piedraia</taxon>
    </lineage>
</organism>
<evidence type="ECO:0000313" key="2">
    <source>
        <dbReference type="EMBL" id="KAF2858094.1"/>
    </source>
</evidence>
<dbReference type="InterPro" id="IPR019783">
    <property type="entry name" value="SDO1/SBDS_N"/>
</dbReference>
<proteinExistence type="predicted"/>
<dbReference type="PANTHER" id="PTHR10927:SF2">
    <property type="entry name" value="RESTRICTION OF TELOMERE CAPPING PROTEIN 3"/>
    <property type="match status" value="1"/>
</dbReference>
<dbReference type="Gene3D" id="3.30.1250.10">
    <property type="entry name" value="Ribosome maturation protein SBDS, N-terminal domain"/>
    <property type="match status" value="1"/>
</dbReference>
<gene>
    <name evidence="2" type="ORF">K470DRAFT_260170</name>
</gene>
<dbReference type="InterPro" id="IPR036786">
    <property type="entry name" value="Ribosome_mat_SBDS_N_sf"/>
</dbReference>
<dbReference type="OrthoDB" id="2567806at2759"/>
<protein>
    <submittedName>
        <fullName evidence="2">Shwachman-Bodian-diamond syndrome protein</fullName>
    </submittedName>
</protein>
<feature type="domain" description="Ribosome maturation protein SDO1/SBDS N-terminal" evidence="1">
    <location>
        <begin position="7"/>
        <end position="99"/>
    </location>
</feature>
<evidence type="ECO:0000313" key="3">
    <source>
        <dbReference type="Proteomes" id="UP000799421"/>
    </source>
</evidence>
<name>A0A6A7BS89_9PEZI</name>
<dbReference type="InterPro" id="IPR039100">
    <property type="entry name" value="Sdo1/SBDS-like"/>
</dbReference>